<evidence type="ECO:0000313" key="5">
    <source>
        <dbReference type="EMBL" id="MET3794246.1"/>
    </source>
</evidence>
<accession>A0ABV2N607</accession>
<dbReference type="InterPro" id="IPR020449">
    <property type="entry name" value="Tscrpt_reg_AraC-type_HTH"/>
</dbReference>
<dbReference type="SUPFAM" id="SSF46689">
    <property type="entry name" value="Homeodomain-like"/>
    <property type="match status" value="1"/>
</dbReference>
<dbReference type="PANTHER" id="PTHR46796">
    <property type="entry name" value="HTH-TYPE TRANSCRIPTIONAL ACTIVATOR RHAS-RELATED"/>
    <property type="match status" value="1"/>
</dbReference>
<dbReference type="InterPro" id="IPR018060">
    <property type="entry name" value="HTH_AraC"/>
</dbReference>
<keyword evidence="6" id="KW-1185">Reference proteome</keyword>
<protein>
    <submittedName>
        <fullName evidence="5">AraC-like DNA-binding protein</fullName>
    </submittedName>
</protein>
<dbReference type="PROSITE" id="PS01124">
    <property type="entry name" value="HTH_ARAC_FAMILY_2"/>
    <property type="match status" value="1"/>
</dbReference>
<dbReference type="RefSeq" id="WP_354198832.1">
    <property type="nucleotide sequence ID" value="NZ_JBEPML010000022.1"/>
</dbReference>
<dbReference type="InterPro" id="IPR018062">
    <property type="entry name" value="HTH_AraC-typ_CS"/>
</dbReference>
<dbReference type="PANTHER" id="PTHR46796:SF6">
    <property type="entry name" value="ARAC SUBFAMILY"/>
    <property type="match status" value="1"/>
</dbReference>
<organism evidence="5 6">
    <name type="scientific">Aquamicrobium terrae</name>
    <dbReference type="NCBI Taxonomy" id="1324945"/>
    <lineage>
        <taxon>Bacteria</taxon>
        <taxon>Pseudomonadati</taxon>
        <taxon>Pseudomonadota</taxon>
        <taxon>Alphaproteobacteria</taxon>
        <taxon>Hyphomicrobiales</taxon>
        <taxon>Phyllobacteriaceae</taxon>
        <taxon>Aquamicrobium</taxon>
    </lineage>
</organism>
<sequence length="356" mass="39249">MDARVNSGRIPIDPFADEPLRCAIDIATSAVPAKEQFDFYRSWSEGLVDLKLQQSAGPSFHARQRVWQLGDLVLMDVTCPGSGYTIRWEHRKRPILDHWLLNVSFSRLPEVGMSTGKPALRSLALPDARSSNDHLFVALLLPRSLLPADPSRVEVGDATLSFLAEYLLLLHRSVPDLTEGDLPHIVSATANLFTAALMPSKDNPSAAHGPVAAVAAVRIAQLIMEKLNDRDLTPDKLCRAAGVSRSHLYRIFEPAGGVSNYIRRKRLLKTRDALADSADRRTISNIAEEWGFTNASTYSRMFRAEFGLSPKEARELGWQGVRHSAWLSIDRPIKGVGNLGNLLINNSLGLSPSSSR</sequence>
<evidence type="ECO:0000313" key="6">
    <source>
        <dbReference type="Proteomes" id="UP001549076"/>
    </source>
</evidence>
<dbReference type="SMART" id="SM00342">
    <property type="entry name" value="HTH_ARAC"/>
    <property type="match status" value="1"/>
</dbReference>
<evidence type="ECO:0000256" key="2">
    <source>
        <dbReference type="ARBA" id="ARBA00023125"/>
    </source>
</evidence>
<dbReference type="InterPro" id="IPR050204">
    <property type="entry name" value="AraC_XylS_family_regulators"/>
</dbReference>
<dbReference type="Gene3D" id="1.10.10.60">
    <property type="entry name" value="Homeodomain-like"/>
    <property type="match status" value="1"/>
</dbReference>
<dbReference type="EMBL" id="JBEPML010000022">
    <property type="protein sequence ID" value="MET3794246.1"/>
    <property type="molecule type" value="Genomic_DNA"/>
</dbReference>
<gene>
    <name evidence="5" type="ORF">ABID37_004486</name>
</gene>
<comment type="caution">
    <text evidence="5">The sequence shown here is derived from an EMBL/GenBank/DDBJ whole genome shotgun (WGS) entry which is preliminary data.</text>
</comment>
<proteinExistence type="predicted"/>
<reference evidence="5 6" key="1">
    <citation type="submission" date="2024-06" db="EMBL/GenBank/DDBJ databases">
        <title>Genomic Encyclopedia of Type Strains, Phase IV (KMG-IV): sequencing the most valuable type-strain genomes for metagenomic binning, comparative biology and taxonomic classification.</title>
        <authorList>
            <person name="Goeker M."/>
        </authorList>
    </citation>
    <scope>NUCLEOTIDE SEQUENCE [LARGE SCALE GENOMIC DNA]</scope>
    <source>
        <strain evidence="5 6">DSM 27865</strain>
    </source>
</reference>
<dbReference type="Pfam" id="PF12833">
    <property type="entry name" value="HTH_18"/>
    <property type="match status" value="1"/>
</dbReference>
<feature type="domain" description="HTH araC/xylS-type" evidence="4">
    <location>
        <begin position="217"/>
        <end position="316"/>
    </location>
</feature>
<evidence type="ECO:0000259" key="4">
    <source>
        <dbReference type="PROSITE" id="PS01124"/>
    </source>
</evidence>
<dbReference type="PRINTS" id="PR00032">
    <property type="entry name" value="HTHARAC"/>
</dbReference>
<keyword evidence="3" id="KW-0804">Transcription</keyword>
<dbReference type="Proteomes" id="UP001549076">
    <property type="component" value="Unassembled WGS sequence"/>
</dbReference>
<name>A0ABV2N607_9HYPH</name>
<dbReference type="InterPro" id="IPR009057">
    <property type="entry name" value="Homeodomain-like_sf"/>
</dbReference>
<keyword evidence="1" id="KW-0805">Transcription regulation</keyword>
<dbReference type="PROSITE" id="PS00041">
    <property type="entry name" value="HTH_ARAC_FAMILY_1"/>
    <property type="match status" value="1"/>
</dbReference>
<keyword evidence="2" id="KW-0238">DNA-binding</keyword>
<evidence type="ECO:0000256" key="1">
    <source>
        <dbReference type="ARBA" id="ARBA00023015"/>
    </source>
</evidence>
<evidence type="ECO:0000256" key="3">
    <source>
        <dbReference type="ARBA" id="ARBA00023163"/>
    </source>
</evidence>